<sequence length="350" mass="38634">MAVASNKLYDLMMNNGSFKIVDVASLGDGKLPVEKLGAFIRVVRENSPVLGEATYKKVNGDSLAISRVDMANGIVTPGQDASGNKRVVPEADEAGAEVKTNSLVPKELIAKLRIDYETLEDNLEQDAFENTLMELFGAAAKEDLERYFMFADTAITWSTSKVSKLLSINDGWLKTAGNKIYGLESASGANDEDFNPDPEQDMWPIPLFKALYNAIPRKFIAGKINRNMYRLYVDSDVEEAYSDIVAARPTVAGDNALLGKDVLAWKGIPVVDIASFEDTTYTNVVGKPAMLTKPKNMYWGTKRDIMVENEKDIDWRQLKNVLSMRVDCTYEDEDATSVAFLNKAKPAASP</sequence>
<accession>A0A843AKU7</accession>
<evidence type="ECO:0000313" key="1">
    <source>
        <dbReference type="EMBL" id="MBF4474538.1"/>
    </source>
</evidence>
<evidence type="ECO:0000313" key="2">
    <source>
        <dbReference type="Proteomes" id="UP000606900"/>
    </source>
</evidence>
<name>A0A843AKU7_METFO</name>
<dbReference type="Proteomes" id="UP000606900">
    <property type="component" value="Unassembled WGS sequence"/>
</dbReference>
<gene>
    <name evidence="1" type="ORF">ISP06_03575</name>
</gene>
<dbReference type="RefSeq" id="WP_276698551.1">
    <property type="nucleotide sequence ID" value="NZ_JADIIL010000014.1"/>
</dbReference>
<dbReference type="EMBL" id="JADIIL010000014">
    <property type="protein sequence ID" value="MBF4474538.1"/>
    <property type="molecule type" value="Genomic_DNA"/>
</dbReference>
<reference evidence="1" key="1">
    <citation type="submission" date="2020-10" db="EMBL/GenBank/DDBJ databases">
        <title>Dehalococcoides mccartyi of a TCE/Cr reducing biochatode.</title>
        <authorList>
            <person name="Matturro B."/>
        </authorList>
    </citation>
    <scope>NUCLEOTIDE SEQUENCE</scope>
    <source>
        <strain evidence="1">Bin2</strain>
    </source>
</reference>
<protein>
    <recommendedName>
        <fullName evidence="3">Phage major capsid protein</fullName>
    </recommendedName>
</protein>
<organism evidence="1 2">
    <name type="scientific">Methanobacterium formicicum</name>
    <dbReference type="NCBI Taxonomy" id="2162"/>
    <lineage>
        <taxon>Archaea</taxon>
        <taxon>Methanobacteriati</taxon>
        <taxon>Methanobacteriota</taxon>
        <taxon>Methanomada group</taxon>
        <taxon>Methanobacteria</taxon>
        <taxon>Methanobacteriales</taxon>
        <taxon>Methanobacteriaceae</taxon>
        <taxon>Methanobacterium</taxon>
    </lineage>
</organism>
<dbReference type="AlphaFoldDB" id="A0A843AKU7"/>
<comment type="caution">
    <text evidence="1">The sequence shown here is derived from an EMBL/GenBank/DDBJ whole genome shotgun (WGS) entry which is preliminary data.</text>
</comment>
<evidence type="ECO:0008006" key="3">
    <source>
        <dbReference type="Google" id="ProtNLM"/>
    </source>
</evidence>
<proteinExistence type="predicted"/>